<keyword evidence="3" id="KW-1185">Reference proteome</keyword>
<gene>
    <name evidence="2" type="ORF">CQW23_00909</name>
</gene>
<comment type="caution">
    <text evidence="2">The sequence shown here is derived from an EMBL/GenBank/DDBJ whole genome shotgun (WGS) entry which is preliminary data.</text>
</comment>
<dbReference type="GO" id="GO:0004097">
    <property type="term" value="F:catechol oxidase activity"/>
    <property type="evidence" value="ECO:0007669"/>
    <property type="project" value="InterPro"/>
</dbReference>
<protein>
    <recommendedName>
        <fullName evidence="1">Polyphenol oxidase C-terminal domain-containing protein</fullName>
    </recommendedName>
</protein>
<dbReference type="Proteomes" id="UP000224567">
    <property type="component" value="Unassembled WGS sequence"/>
</dbReference>
<name>A0A2G2XM21_CAPBA</name>
<feature type="domain" description="Polyphenol oxidase C-terminal" evidence="1">
    <location>
        <begin position="27"/>
        <end position="96"/>
    </location>
</feature>
<reference evidence="2 3" key="1">
    <citation type="journal article" date="2017" name="Genome Biol.">
        <title>New reference genome sequences of hot pepper reveal the massive evolution of plant disease-resistance genes by retroduplication.</title>
        <authorList>
            <person name="Kim S."/>
            <person name="Park J."/>
            <person name="Yeom S.I."/>
            <person name="Kim Y.M."/>
            <person name="Seo E."/>
            <person name="Kim K.T."/>
            <person name="Kim M.S."/>
            <person name="Lee J.M."/>
            <person name="Cheong K."/>
            <person name="Shin H.S."/>
            <person name="Kim S.B."/>
            <person name="Han K."/>
            <person name="Lee J."/>
            <person name="Park M."/>
            <person name="Lee H.A."/>
            <person name="Lee H.Y."/>
            <person name="Lee Y."/>
            <person name="Oh S."/>
            <person name="Lee J.H."/>
            <person name="Choi E."/>
            <person name="Choi E."/>
            <person name="Lee S.E."/>
            <person name="Jeon J."/>
            <person name="Kim H."/>
            <person name="Choi G."/>
            <person name="Song H."/>
            <person name="Lee J."/>
            <person name="Lee S.C."/>
            <person name="Kwon J.K."/>
            <person name="Lee H.Y."/>
            <person name="Koo N."/>
            <person name="Hong Y."/>
            <person name="Kim R.W."/>
            <person name="Kang W.H."/>
            <person name="Huh J.H."/>
            <person name="Kang B.C."/>
            <person name="Yang T.J."/>
            <person name="Lee Y.H."/>
            <person name="Bennetzen J.L."/>
            <person name="Choi D."/>
        </authorList>
    </citation>
    <scope>NUCLEOTIDE SEQUENCE [LARGE SCALE GENOMIC DNA]</scope>
    <source>
        <strain evidence="3">cv. PBC81</strain>
    </source>
</reference>
<accession>A0A2G2XM21</accession>
<evidence type="ECO:0000313" key="2">
    <source>
        <dbReference type="EMBL" id="PHT58546.1"/>
    </source>
</evidence>
<dbReference type="Pfam" id="PF12143">
    <property type="entry name" value="PPO1_KFDV"/>
    <property type="match status" value="1"/>
</dbReference>
<sequence length="114" mass="13175">MGFDCQVMPTPLSNFETLKKSKAKLNTGRTQQEKDEKEEMLTFKNLKYDERKDIRFDVFLNAEANSNWNKLDRAKFAGSYTNLPHFHGDASKPPITTVQQFQQAIIMSCLRKLA</sequence>
<organism evidence="2 3">
    <name type="scientific">Capsicum baccatum</name>
    <name type="common">Peruvian pepper</name>
    <dbReference type="NCBI Taxonomy" id="33114"/>
    <lineage>
        <taxon>Eukaryota</taxon>
        <taxon>Viridiplantae</taxon>
        <taxon>Streptophyta</taxon>
        <taxon>Embryophyta</taxon>
        <taxon>Tracheophyta</taxon>
        <taxon>Spermatophyta</taxon>
        <taxon>Magnoliopsida</taxon>
        <taxon>eudicotyledons</taxon>
        <taxon>Gunneridae</taxon>
        <taxon>Pentapetalae</taxon>
        <taxon>asterids</taxon>
        <taxon>lamiids</taxon>
        <taxon>Solanales</taxon>
        <taxon>Solanaceae</taxon>
        <taxon>Solanoideae</taxon>
        <taxon>Capsiceae</taxon>
        <taxon>Capsicum</taxon>
    </lineage>
</organism>
<dbReference type="EMBL" id="MLFT02000001">
    <property type="protein sequence ID" value="PHT58546.1"/>
    <property type="molecule type" value="Genomic_DNA"/>
</dbReference>
<evidence type="ECO:0000313" key="3">
    <source>
        <dbReference type="Proteomes" id="UP000224567"/>
    </source>
</evidence>
<dbReference type="STRING" id="33114.A0A2G2XM21"/>
<evidence type="ECO:0000259" key="1">
    <source>
        <dbReference type="Pfam" id="PF12143"/>
    </source>
</evidence>
<dbReference type="AlphaFoldDB" id="A0A2G2XM21"/>
<dbReference type="InterPro" id="IPR022740">
    <property type="entry name" value="Polyphenol_oxidase_C"/>
</dbReference>
<reference evidence="3" key="2">
    <citation type="journal article" date="2017" name="J. Anim. Genet.">
        <title>Multiple reference genome sequences of hot pepper reveal the massive evolution of plant disease resistance genes by retroduplication.</title>
        <authorList>
            <person name="Kim S."/>
            <person name="Park J."/>
            <person name="Yeom S.-I."/>
            <person name="Kim Y.-M."/>
            <person name="Seo E."/>
            <person name="Kim K.-T."/>
            <person name="Kim M.-S."/>
            <person name="Lee J.M."/>
            <person name="Cheong K."/>
            <person name="Shin H.-S."/>
            <person name="Kim S.-B."/>
            <person name="Han K."/>
            <person name="Lee J."/>
            <person name="Park M."/>
            <person name="Lee H.-A."/>
            <person name="Lee H.-Y."/>
            <person name="Lee Y."/>
            <person name="Oh S."/>
            <person name="Lee J.H."/>
            <person name="Choi E."/>
            <person name="Choi E."/>
            <person name="Lee S.E."/>
            <person name="Jeon J."/>
            <person name="Kim H."/>
            <person name="Choi G."/>
            <person name="Song H."/>
            <person name="Lee J."/>
            <person name="Lee S.-C."/>
            <person name="Kwon J.-K."/>
            <person name="Lee H.-Y."/>
            <person name="Koo N."/>
            <person name="Hong Y."/>
            <person name="Kim R.W."/>
            <person name="Kang W.-H."/>
            <person name="Huh J.H."/>
            <person name="Kang B.-C."/>
            <person name="Yang T.-J."/>
            <person name="Lee Y.-H."/>
            <person name="Bennetzen J.L."/>
            <person name="Choi D."/>
        </authorList>
    </citation>
    <scope>NUCLEOTIDE SEQUENCE [LARGE SCALE GENOMIC DNA]</scope>
    <source>
        <strain evidence="3">cv. PBC81</strain>
    </source>
</reference>
<proteinExistence type="predicted"/>